<sequence length="147" mass="16162">MYSSFITNHRSFQALSTIQKTLVQAQFLSKGLICVKNNPLTLEDINTFKMLKMPEGDHAKCFAACLFKNIGILDDMGKLTSSGARQSAKQVFANDESSLSKVENIVQECAKVNDEEVKDGDKGCERAALAFACLTQVGPKYGLDLQF</sequence>
<organism evidence="1">
    <name type="scientific">Epiphyas postvittana</name>
    <name type="common">Light brown apple moth</name>
    <dbReference type="NCBI Taxonomy" id="65032"/>
    <lineage>
        <taxon>Eukaryota</taxon>
        <taxon>Metazoa</taxon>
        <taxon>Ecdysozoa</taxon>
        <taxon>Arthropoda</taxon>
        <taxon>Hexapoda</taxon>
        <taxon>Insecta</taxon>
        <taxon>Pterygota</taxon>
        <taxon>Neoptera</taxon>
        <taxon>Endopterygota</taxon>
        <taxon>Lepidoptera</taxon>
        <taxon>Glossata</taxon>
        <taxon>Ditrysia</taxon>
        <taxon>Tortricoidea</taxon>
        <taxon>Tortricidae</taxon>
        <taxon>Tortricinae</taxon>
        <taxon>Epiphyas</taxon>
    </lineage>
</organism>
<name>A0A0K8TUB0_EPIPO</name>
<dbReference type="SMART" id="SM00708">
    <property type="entry name" value="PhBP"/>
    <property type="match status" value="1"/>
</dbReference>
<dbReference type="SUPFAM" id="SSF47565">
    <property type="entry name" value="Insect pheromone/odorant-binding proteins"/>
    <property type="match status" value="1"/>
</dbReference>
<dbReference type="Pfam" id="PF01395">
    <property type="entry name" value="PBP_GOBP"/>
    <property type="match status" value="1"/>
</dbReference>
<dbReference type="AlphaFoldDB" id="A0A0K8TUB0"/>
<dbReference type="InterPro" id="IPR006170">
    <property type="entry name" value="PBP/GOBP"/>
</dbReference>
<reference evidence="1" key="1">
    <citation type="journal article" date="2015" name="PLoS ONE">
        <title>The Peripheral Olfactory Repertoire of the Lightbrown Apple Moth, Epiphyas postvittana.</title>
        <authorList>
            <person name="Corcoran J.A."/>
            <person name="Jordan M.D."/>
            <person name="Thrimawithana A.H."/>
            <person name="Crowhurst R.N."/>
            <person name="Newcomb R.D."/>
        </authorList>
    </citation>
    <scope>NUCLEOTIDE SEQUENCE</scope>
</reference>
<dbReference type="CDD" id="cd23992">
    <property type="entry name" value="PBP_GOBP"/>
    <property type="match status" value="1"/>
</dbReference>
<dbReference type="InterPro" id="IPR036728">
    <property type="entry name" value="PBP_GOBP_sf"/>
</dbReference>
<evidence type="ECO:0000313" key="1">
    <source>
        <dbReference type="EMBL" id="JAI18079.1"/>
    </source>
</evidence>
<dbReference type="EMBL" id="GCVX01000151">
    <property type="protein sequence ID" value="JAI18079.1"/>
    <property type="molecule type" value="Transcribed_RNA"/>
</dbReference>
<protein>
    <submittedName>
        <fullName evidence="1">Odorant Binding Protein</fullName>
    </submittedName>
</protein>
<dbReference type="Gene3D" id="1.10.238.20">
    <property type="entry name" value="Pheromone/general odorant binding protein domain"/>
    <property type="match status" value="1"/>
</dbReference>
<accession>A0A0K8TUB0</accession>
<dbReference type="GO" id="GO:0005549">
    <property type="term" value="F:odorant binding"/>
    <property type="evidence" value="ECO:0007669"/>
    <property type="project" value="InterPro"/>
</dbReference>
<proteinExistence type="predicted"/>